<proteinExistence type="predicted"/>
<reference evidence="3" key="1">
    <citation type="submission" date="2020-08" db="EMBL/GenBank/DDBJ databases">
        <title>Multicomponent nature underlies the extraordinary mechanical properties of spider dragline silk.</title>
        <authorList>
            <person name="Kono N."/>
            <person name="Nakamura H."/>
            <person name="Mori M."/>
            <person name="Yoshida Y."/>
            <person name="Ohtoshi R."/>
            <person name="Malay A.D."/>
            <person name="Moran D.A.P."/>
            <person name="Tomita M."/>
            <person name="Numata K."/>
            <person name="Arakawa K."/>
        </authorList>
    </citation>
    <scope>NUCLEOTIDE SEQUENCE</scope>
</reference>
<name>A0A8X6U6H7_NEPPI</name>
<comment type="caution">
    <text evidence="3">The sequence shown here is derived from an EMBL/GenBank/DDBJ whole genome shotgun (WGS) entry which is preliminary data.</text>
</comment>
<accession>A0A8X6U6H7</accession>
<protein>
    <recommendedName>
        <fullName evidence="2">SWIM-type domain-containing protein</fullName>
    </recommendedName>
</protein>
<dbReference type="OrthoDB" id="6437713at2759"/>
<dbReference type="Proteomes" id="UP000887013">
    <property type="component" value="Unassembled WGS sequence"/>
</dbReference>
<dbReference type="InterPro" id="IPR007527">
    <property type="entry name" value="Znf_SWIM"/>
</dbReference>
<organism evidence="3 4">
    <name type="scientific">Nephila pilipes</name>
    <name type="common">Giant wood spider</name>
    <name type="synonym">Nephila maculata</name>
    <dbReference type="NCBI Taxonomy" id="299642"/>
    <lineage>
        <taxon>Eukaryota</taxon>
        <taxon>Metazoa</taxon>
        <taxon>Ecdysozoa</taxon>
        <taxon>Arthropoda</taxon>
        <taxon>Chelicerata</taxon>
        <taxon>Arachnida</taxon>
        <taxon>Araneae</taxon>
        <taxon>Araneomorphae</taxon>
        <taxon>Entelegynae</taxon>
        <taxon>Araneoidea</taxon>
        <taxon>Nephilidae</taxon>
        <taxon>Nephila</taxon>
    </lineage>
</organism>
<sequence length="77" mass="8896">MKTRVVYKPSADILPAFEILNARCTCPARRVPAFCKHIFAQLLATDDYIRQEMYFAPTERLHIWAPTKANQKRSDNG</sequence>
<keyword evidence="1" id="KW-0862">Zinc</keyword>
<evidence type="ECO:0000313" key="4">
    <source>
        <dbReference type="Proteomes" id="UP000887013"/>
    </source>
</evidence>
<dbReference type="PROSITE" id="PS50966">
    <property type="entry name" value="ZF_SWIM"/>
    <property type="match status" value="1"/>
</dbReference>
<dbReference type="AlphaFoldDB" id="A0A8X6U6H7"/>
<feature type="domain" description="SWIM-type" evidence="2">
    <location>
        <begin position="7"/>
        <end position="46"/>
    </location>
</feature>
<evidence type="ECO:0000256" key="1">
    <source>
        <dbReference type="PROSITE-ProRule" id="PRU00325"/>
    </source>
</evidence>
<gene>
    <name evidence="3" type="ORF">NPIL_495751</name>
</gene>
<keyword evidence="4" id="KW-1185">Reference proteome</keyword>
<keyword evidence="1" id="KW-0863">Zinc-finger</keyword>
<dbReference type="EMBL" id="BMAW01073092">
    <property type="protein sequence ID" value="GFT86297.1"/>
    <property type="molecule type" value="Genomic_DNA"/>
</dbReference>
<dbReference type="GO" id="GO:0008270">
    <property type="term" value="F:zinc ion binding"/>
    <property type="evidence" value="ECO:0007669"/>
    <property type="project" value="UniProtKB-KW"/>
</dbReference>
<evidence type="ECO:0000313" key="3">
    <source>
        <dbReference type="EMBL" id="GFT86297.1"/>
    </source>
</evidence>
<keyword evidence="1" id="KW-0479">Metal-binding</keyword>
<evidence type="ECO:0000259" key="2">
    <source>
        <dbReference type="PROSITE" id="PS50966"/>
    </source>
</evidence>